<protein>
    <submittedName>
        <fullName evidence="5">Uncharacterized protein</fullName>
    </submittedName>
</protein>
<feature type="compositionally biased region" description="Low complexity" evidence="1">
    <location>
        <begin position="135"/>
        <end position="153"/>
    </location>
</feature>
<dbReference type="PATRIC" id="fig|1227452.3.peg.3139"/>
<evidence type="ECO:0000256" key="1">
    <source>
        <dbReference type="SAM" id="MobiDB-lite"/>
    </source>
</evidence>
<reference evidence="5 6" key="1">
    <citation type="journal article" date="2014" name="PLoS Genet.">
        <title>Phylogenetically driven sequencing of extremely halophilic archaea reveals strategies for static and dynamic osmo-response.</title>
        <authorList>
            <person name="Becker E.A."/>
            <person name="Seitzer P.M."/>
            <person name="Tritt A."/>
            <person name="Larsen D."/>
            <person name="Krusor M."/>
            <person name="Yao A.I."/>
            <person name="Wu D."/>
            <person name="Madern D."/>
            <person name="Eisen J.A."/>
            <person name="Darling A.E."/>
            <person name="Facciotti M.T."/>
        </authorList>
    </citation>
    <scope>NUCLEOTIDE SEQUENCE [LARGE SCALE GENOMIC DNA]</scope>
    <source>
        <strain evidence="5 6">JCM 13557</strain>
    </source>
</reference>
<dbReference type="Pfam" id="PF26271">
    <property type="entry name" value="DUF8073_M"/>
    <property type="match status" value="1"/>
</dbReference>
<proteinExistence type="predicted"/>
<dbReference type="Pfam" id="PF26272">
    <property type="entry name" value="DUF8073_N"/>
    <property type="match status" value="1"/>
</dbReference>
<keyword evidence="6" id="KW-1185">Reference proteome</keyword>
<dbReference type="EMBL" id="AOLW01000035">
    <property type="protein sequence ID" value="EMA18314.1"/>
    <property type="molecule type" value="Genomic_DNA"/>
</dbReference>
<evidence type="ECO:0000259" key="4">
    <source>
        <dbReference type="Pfam" id="PF26272"/>
    </source>
</evidence>
<dbReference type="Proteomes" id="UP000011623">
    <property type="component" value="Unassembled WGS sequence"/>
</dbReference>
<dbReference type="InterPro" id="IPR058811">
    <property type="entry name" value="DUF8073_N"/>
</dbReference>
<evidence type="ECO:0000259" key="2">
    <source>
        <dbReference type="Pfam" id="PF26270"/>
    </source>
</evidence>
<dbReference type="InterPro" id="IPR058810">
    <property type="entry name" value="DUF8073_C"/>
</dbReference>
<sequence>MGLHTAFTALAEVIDAYESRGRSIETVEASPADTGDAVLDVTVAMPISLRSGGGADKGLTPETANLTDSGDLEVTFSPSATELPSTAGISLSIGDASATVTDDGLLLTVELTIDTTVAQDEAASVDCGPDQASPGDAGTVGTASAAGTDGGTSLADSAISDSEAVSEGDDGSRESPQSDGAATAAPQSGGENDSESGPFAAVRDDSVPPYEDTDYLQALYDECDNFREIAEQIQMDVSSETVRRYMIEADIHVPNTYNTSSDDEEEAAKSGQSDNAASQGEVDAGDEQVSVADPVSAESVGSESSVGELPDEQLVTDGIGLPADVQLRDVANAVVDSDTVYEVQRCLSLDRGQTRDLLEELNLLDLVLCRLADEPDHAVSYGTVASRIRQCAPHSA</sequence>
<dbReference type="RefSeq" id="WP_008312024.1">
    <property type="nucleotide sequence ID" value="NZ_AOLW01000035.1"/>
</dbReference>
<name>M0KDP5_9EURY</name>
<accession>M0KDP5</accession>
<evidence type="ECO:0000313" key="6">
    <source>
        <dbReference type="Proteomes" id="UP000011623"/>
    </source>
</evidence>
<feature type="domain" description="DUF8073" evidence="2">
    <location>
        <begin position="329"/>
        <end position="392"/>
    </location>
</feature>
<evidence type="ECO:0000313" key="5">
    <source>
        <dbReference type="EMBL" id="EMA18314.1"/>
    </source>
</evidence>
<dbReference type="Pfam" id="PF26270">
    <property type="entry name" value="DUF8073_C"/>
    <property type="match status" value="1"/>
</dbReference>
<feature type="domain" description="DUF8073" evidence="4">
    <location>
        <begin position="4"/>
        <end position="113"/>
    </location>
</feature>
<evidence type="ECO:0000259" key="3">
    <source>
        <dbReference type="Pfam" id="PF26271"/>
    </source>
</evidence>
<feature type="region of interest" description="Disordered" evidence="1">
    <location>
        <begin position="255"/>
        <end position="289"/>
    </location>
</feature>
<feature type="domain" description="DUF8073" evidence="3">
    <location>
        <begin position="210"/>
        <end position="250"/>
    </location>
</feature>
<comment type="caution">
    <text evidence="5">The sequence shown here is derived from an EMBL/GenBank/DDBJ whole genome shotgun (WGS) entry which is preliminary data.</text>
</comment>
<organism evidence="5 6">
    <name type="scientific">Haloarcula amylolytica JCM 13557</name>
    <dbReference type="NCBI Taxonomy" id="1227452"/>
    <lineage>
        <taxon>Archaea</taxon>
        <taxon>Methanobacteriati</taxon>
        <taxon>Methanobacteriota</taxon>
        <taxon>Stenosarchaea group</taxon>
        <taxon>Halobacteria</taxon>
        <taxon>Halobacteriales</taxon>
        <taxon>Haloarculaceae</taxon>
        <taxon>Haloarcula</taxon>
    </lineage>
</organism>
<dbReference type="AlphaFoldDB" id="M0KDP5"/>
<feature type="region of interest" description="Disordered" evidence="1">
    <location>
        <begin position="122"/>
        <end position="210"/>
    </location>
</feature>
<gene>
    <name evidence="5" type="ORF">C442_15780</name>
</gene>
<feature type="compositionally biased region" description="Polar residues" evidence="1">
    <location>
        <begin position="174"/>
        <end position="191"/>
    </location>
</feature>
<dbReference type="InterPro" id="IPR058809">
    <property type="entry name" value="DUF8073_M"/>
</dbReference>